<feature type="region of interest" description="Disordered" evidence="15">
    <location>
        <begin position="269"/>
        <end position="317"/>
    </location>
</feature>
<dbReference type="InterPro" id="IPR014001">
    <property type="entry name" value="Helicase_ATP-bd"/>
</dbReference>
<protein>
    <recommendedName>
        <fullName evidence="14">ATP-dependent RNA helicase</fullName>
        <ecNumber evidence="14">3.6.4.13</ecNumber>
    </recommendedName>
</protein>
<dbReference type="EC" id="3.6.4.13" evidence="14"/>
<dbReference type="PROSITE" id="PS00039">
    <property type="entry name" value="DEAD_ATP_HELICASE"/>
    <property type="match status" value="1"/>
</dbReference>
<keyword evidence="8" id="KW-0539">Nucleus</keyword>
<evidence type="ECO:0000256" key="11">
    <source>
        <dbReference type="ARBA" id="ARBA00054398"/>
    </source>
</evidence>
<comment type="function">
    <text evidence="14">RNA helicase.</text>
</comment>
<evidence type="ECO:0000256" key="4">
    <source>
        <dbReference type="ARBA" id="ARBA00022801"/>
    </source>
</evidence>
<evidence type="ECO:0000313" key="19">
    <source>
        <dbReference type="Proteomes" id="UP000593571"/>
    </source>
</evidence>
<evidence type="ECO:0000256" key="15">
    <source>
        <dbReference type="SAM" id="MobiDB-lite"/>
    </source>
</evidence>
<evidence type="ECO:0000256" key="8">
    <source>
        <dbReference type="ARBA" id="ARBA00023242"/>
    </source>
</evidence>
<evidence type="ECO:0000256" key="2">
    <source>
        <dbReference type="ARBA" id="ARBA00022553"/>
    </source>
</evidence>
<keyword evidence="6 13" id="KW-0067">ATP-binding</keyword>
<dbReference type="PROSITE" id="PS51192">
    <property type="entry name" value="HELICASE_ATP_BIND_1"/>
    <property type="match status" value="1"/>
</dbReference>
<feature type="domain" description="Helicase C-terminal" evidence="17">
    <location>
        <begin position="510"/>
        <end position="657"/>
    </location>
</feature>
<feature type="compositionally biased region" description="Basic residues" evidence="15">
    <location>
        <begin position="769"/>
        <end position="779"/>
    </location>
</feature>
<dbReference type="InterPro" id="IPR011545">
    <property type="entry name" value="DEAD/DEAH_box_helicase_dom"/>
</dbReference>
<dbReference type="InterPro" id="IPR027417">
    <property type="entry name" value="P-loop_NTPase"/>
</dbReference>
<dbReference type="Proteomes" id="UP000593571">
    <property type="component" value="Unassembled WGS sequence"/>
</dbReference>
<dbReference type="SMART" id="SM00487">
    <property type="entry name" value="DEXDc"/>
    <property type="match status" value="1"/>
</dbReference>
<evidence type="ECO:0000259" key="17">
    <source>
        <dbReference type="PROSITE" id="PS51194"/>
    </source>
</evidence>
<evidence type="ECO:0000256" key="1">
    <source>
        <dbReference type="ARBA" id="ARBA00004123"/>
    </source>
</evidence>
<evidence type="ECO:0000259" key="16">
    <source>
        <dbReference type="PROSITE" id="PS51192"/>
    </source>
</evidence>
<feature type="compositionally biased region" description="Basic residues" evidence="15">
    <location>
        <begin position="151"/>
        <end position="160"/>
    </location>
</feature>
<dbReference type="InterPro" id="IPR001650">
    <property type="entry name" value="Helicase_C-like"/>
</dbReference>
<evidence type="ECO:0000256" key="10">
    <source>
        <dbReference type="ARBA" id="ARBA00047984"/>
    </source>
</evidence>
<dbReference type="AlphaFoldDB" id="A0A7J8IH42"/>
<evidence type="ECO:0000256" key="5">
    <source>
        <dbReference type="ARBA" id="ARBA00022806"/>
    </source>
</evidence>
<dbReference type="CDD" id="cd18787">
    <property type="entry name" value="SF2_C_DEAD"/>
    <property type="match status" value="1"/>
</dbReference>
<evidence type="ECO:0000256" key="14">
    <source>
        <dbReference type="RuleBase" id="RU365068"/>
    </source>
</evidence>
<evidence type="ECO:0000256" key="12">
    <source>
        <dbReference type="ARBA" id="ARBA00064166"/>
    </source>
</evidence>
<accession>A0A7J8IH42</accession>
<dbReference type="FunFam" id="3.40.50.300:FF:001059">
    <property type="entry name" value="ATP-dependent RNA helicase DDX24"/>
    <property type="match status" value="1"/>
</dbReference>
<feature type="compositionally biased region" description="Low complexity" evidence="15">
    <location>
        <begin position="60"/>
        <end position="69"/>
    </location>
</feature>
<dbReference type="GO" id="GO:0003723">
    <property type="term" value="F:RNA binding"/>
    <property type="evidence" value="ECO:0007669"/>
    <property type="project" value="UniProtKB-UniRule"/>
</dbReference>
<comment type="caution">
    <text evidence="18">The sequence shown here is derived from an EMBL/GenBank/DDBJ whole genome shotgun (WGS) entry which is preliminary data.</text>
</comment>
<comment type="catalytic activity">
    <reaction evidence="10 14">
        <text>ATP + H2O = ADP + phosphate + H(+)</text>
        <dbReference type="Rhea" id="RHEA:13065"/>
        <dbReference type="ChEBI" id="CHEBI:15377"/>
        <dbReference type="ChEBI" id="CHEBI:15378"/>
        <dbReference type="ChEBI" id="CHEBI:30616"/>
        <dbReference type="ChEBI" id="CHEBI:43474"/>
        <dbReference type="ChEBI" id="CHEBI:456216"/>
        <dbReference type="EC" id="3.6.4.13"/>
    </reaction>
</comment>
<name>A0A7J8IH42_ROUAE</name>
<comment type="similarity">
    <text evidence="9">Belongs to the DEAD box helicase family. DDX24/MAK5 subfamily.</text>
</comment>
<dbReference type="Pfam" id="PF00270">
    <property type="entry name" value="DEAD"/>
    <property type="match status" value="1"/>
</dbReference>
<reference evidence="18 19" key="1">
    <citation type="journal article" date="2020" name="Nature">
        <title>Six reference-quality genomes reveal evolution of bat adaptations.</title>
        <authorList>
            <person name="Jebb D."/>
            <person name="Huang Z."/>
            <person name="Pippel M."/>
            <person name="Hughes G.M."/>
            <person name="Lavrichenko K."/>
            <person name="Devanna P."/>
            <person name="Winkler S."/>
            <person name="Jermiin L.S."/>
            <person name="Skirmuntt E.C."/>
            <person name="Katzourakis A."/>
            <person name="Burkitt-Gray L."/>
            <person name="Ray D.A."/>
            <person name="Sullivan K.A.M."/>
            <person name="Roscito J.G."/>
            <person name="Kirilenko B.M."/>
            <person name="Davalos L.M."/>
            <person name="Corthals A.P."/>
            <person name="Power M.L."/>
            <person name="Jones G."/>
            <person name="Ransome R.D."/>
            <person name="Dechmann D.K.N."/>
            <person name="Locatelli A.G."/>
            <person name="Puechmaille S.J."/>
            <person name="Fedrigo O."/>
            <person name="Jarvis E.D."/>
            <person name="Hiller M."/>
            <person name="Vernes S.C."/>
            <person name="Myers E.W."/>
            <person name="Teeling E.C."/>
        </authorList>
    </citation>
    <scope>NUCLEOTIDE SEQUENCE [LARGE SCALE GENOMIC DNA]</scope>
    <source>
        <strain evidence="18">MRouAeg1</strain>
        <tissue evidence="18">Muscle</tissue>
    </source>
</reference>
<dbReference type="EMBL" id="JACASE010000003">
    <property type="protein sequence ID" value="KAF6483956.1"/>
    <property type="molecule type" value="Genomic_DNA"/>
</dbReference>
<dbReference type="GO" id="GO:0005634">
    <property type="term" value="C:nucleus"/>
    <property type="evidence" value="ECO:0007669"/>
    <property type="project" value="UniProtKB-SubCell"/>
</dbReference>
<proteinExistence type="inferred from homology"/>
<evidence type="ECO:0000313" key="18">
    <source>
        <dbReference type="EMBL" id="KAF6483956.1"/>
    </source>
</evidence>
<comment type="subcellular location">
    <subcellularLocation>
        <location evidence="1">Nucleus</location>
    </subcellularLocation>
</comment>
<comment type="subunit">
    <text evidence="12">Interacts with FADD. Interacts with RIPK1; this interaction disrupts RLR signaling activation of IFN-dependent transcription factor IRF7. Interacts with NIP7. Interacts with EP300; this interaction prevents TP53 acetylation mediated by EP300.</text>
</comment>
<dbReference type="PROSITE" id="PS51194">
    <property type="entry name" value="HELICASE_CTER"/>
    <property type="match status" value="1"/>
</dbReference>
<dbReference type="SMART" id="SM00490">
    <property type="entry name" value="HELICc"/>
    <property type="match status" value="1"/>
</dbReference>
<dbReference type="GO" id="GO:0016787">
    <property type="term" value="F:hydrolase activity"/>
    <property type="evidence" value="ECO:0007669"/>
    <property type="project" value="UniProtKB-KW"/>
</dbReference>
<keyword evidence="5 13" id="KW-0347">Helicase</keyword>
<organism evidence="18 19">
    <name type="scientific">Rousettus aegyptiacus</name>
    <name type="common">Egyptian fruit bat</name>
    <name type="synonym">Pteropus aegyptiacus</name>
    <dbReference type="NCBI Taxonomy" id="9407"/>
    <lineage>
        <taxon>Eukaryota</taxon>
        <taxon>Metazoa</taxon>
        <taxon>Chordata</taxon>
        <taxon>Craniata</taxon>
        <taxon>Vertebrata</taxon>
        <taxon>Euteleostomi</taxon>
        <taxon>Mammalia</taxon>
        <taxon>Eutheria</taxon>
        <taxon>Laurasiatheria</taxon>
        <taxon>Chiroptera</taxon>
        <taxon>Yinpterochiroptera</taxon>
        <taxon>Pteropodoidea</taxon>
        <taxon>Pteropodidae</taxon>
        <taxon>Rousettinae</taxon>
        <taxon>Rousettus</taxon>
    </lineage>
</organism>
<feature type="region of interest" description="Disordered" evidence="15">
    <location>
        <begin position="737"/>
        <end position="795"/>
    </location>
</feature>
<gene>
    <name evidence="18" type="ORF">HJG63_003747</name>
</gene>
<dbReference type="CDD" id="cd17946">
    <property type="entry name" value="DEADc_DDX24"/>
    <property type="match status" value="1"/>
</dbReference>
<keyword evidence="7 14" id="KW-0694">RNA-binding</keyword>
<keyword evidence="4 13" id="KW-0378">Hydrolase</keyword>
<dbReference type="InterPro" id="IPR000629">
    <property type="entry name" value="RNA-helicase_DEAD-box_CS"/>
</dbReference>
<feature type="compositionally biased region" description="Low complexity" evidence="15">
    <location>
        <begin position="780"/>
        <end position="795"/>
    </location>
</feature>
<keyword evidence="19" id="KW-1185">Reference proteome</keyword>
<sequence>MKLKETKSRPKPPNYGKFQTKGIKVVGKWKKVKIDPNIFADGQMDDLVCFEELTDYQLVSPSKNSSSLFSKEEPKKRKAQTVSEGEGEGESSSLKKKMKLKKSNDVETGETSAQKEFEVEDAEPEPLGDGAVCPDLEVEEVASESPTQAAPKKKKKKGKKKSEPSQALTLAPAIRDKLDILGAAETGSGKTLAFAIPMIHLVLQCQVKKPTPAFGNTGAPPGETRTEVGAETGALSDEIRTEWEALPSEAGTKAAAPPSSGQVLPFCDDDAGEGPSSLISEKAVPKKDEDKEEMFEEEQNGKLKQELGGQSATSKTHPKRPLLGLVLTPTRELAVQVRQHIDAVARFTGIKTAILVGGMSTQKQQRMLNRQPEIVIATPGRLWELVKEKHPHLSNLRQLRCLVVDEADRMVEKGHFAELSQLLEMLSDSQYNPNRQTLVFSATLTLVHQAPARILHKKHTKKIDKTAKLDLLMQKIGMRGKPKVIDLTRNEATVETLTETKIHCETDEKDLYLYYFLMQYPGRTLVFANSISCIKRLSGLLKVLDIMPLTLHACMHQKQRLRNLEQFARLEDCVLLATDVAARGLDIPKVQHVIHYQVPRTSEIYVHRSGRTARATNEGLSLMLIGPEDVINFKKIYKTLKKDEDIPLFPVQTKYMDAVKERIHLARQIEKAEYRNFQACLHNSWIEQAAAALEIELDEEMYKGGKADEQEERRRQKRMKVLKKELRHLLSQPLFKDDLKTRYPTQSGKPPVLIPTSRNGESALSCLSKQKKKKKKPKPKAQQQQEELQPSSSAK</sequence>
<dbReference type="Pfam" id="PF00271">
    <property type="entry name" value="Helicase_C"/>
    <property type="match status" value="1"/>
</dbReference>
<dbReference type="GO" id="GO:0003724">
    <property type="term" value="F:RNA helicase activity"/>
    <property type="evidence" value="ECO:0007669"/>
    <property type="project" value="UniProtKB-EC"/>
</dbReference>
<dbReference type="PANTHER" id="PTHR24031">
    <property type="entry name" value="RNA HELICASE"/>
    <property type="match status" value="1"/>
</dbReference>
<feature type="region of interest" description="Disordered" evidence="15">
    <location>
        <begin position="60"/>
        <end position="171"/>
    </location>
</feature>
<dbReference type="GO" id="GO:0005524">
    <property type="term" value="F:ATP binding"/>
    <property type="evidence" value="ECO:0007669"/>
    <property type="project" value="UniProtKB-UniRule"/>
</dbReference>
<dbReference type="Gene3D" id="3.40.50.300">
    <property type="entry name" value="P-loop containing nucleotide triphosphate hydrolases"/>
    <property type="match status" value="3"/>
</dbReference>
<dbReference type="SUPFAM" id="SSF52540">
    <property type="entry name" value="P-loop containing nucleoside triphosphate hydrolases"/>
    <property type="match status" value="2"/>
</dbReference>
<evidence type="ECO:0000256" key="9">
    <source>
        <dbReference type="ARBA" id="ARBA00038457"/>
    </source>
</evidence>
<keyword evidence="3 13" id="KW-0547">Nucleotide-binding</keyword>
<keyword evidence="2" id="KW-0597">Phosphoprotein</keyword>
<evidence type="ECO:0000256" key="7">
    <source>
        <dbReference type="ARBA" id="ARBA00022884"/>
    </source>
</evidence>
<evidence type="ECO:0000256" key="13">
    <source>
        <dbReference type="RuleBase" id="RU000492"/>
    </source>
</evidence>
<evidence type="ECO:0000256" key="3">
    <source>
        <dbReference type="ARBA" id="ARBA00022741"/>
    </source>
</evidence>
<comment type="function">
    <text evidence="11">ATP-dependent RNA helicase that plays a role in various aspects of RNA metabolism including pre-mRNA splicing and is thereby involved in different biological processes such as cell cycle regulation or innate immunity. Plays an inhibitory role in TP53 transcriptional activity and subsequently in TP53 controlled cell growth arrest and senescence by inhibiting its EP300 mediated acetylation. Negatively regulates cytosolic RNA-mediated innate immune signaling at least in part by affecting RIPK1/IRF7 interactions. Alternatively, possesses antiviral activity by recognizing gammaherpesvirus transcripts in the context of lytic reactivation. Plays an essential role in cell cycle regulation in vascular smooth muscle cells by interacting with and regulating FANCA (Fanconi anemia complementation group A) mRNA.</text>
</comment>
<evidence type="ECO:0000256" key="6">
    <source>
        <dbReference type="ARBA" id="ARBA00022840"/>
    </source>
</evidence>
<feature type="domain" description="Helicase ATP-binding" evidence="16">
    <location>
        <begin position="171"/>
        <end position="462"/>
    </location>
</feature>
<comment type="domain">
    <text evidence="14">The Q motif is unique to and characteristic of the DEAD box family of RNA helicases and controls ATP binding and hydrolysis.</text>
</comment>